<comment type="caution">
    <text evidence="2">The sequence shown here is derived from an EMBL/GenBank/DDBJ whole genome shotgun (WGS) entry which is preliminary data.</text>
</comment>
<dbReference type="Gene3D" id="3.40.630.30">
    <property type="match status" value="1"/>
</dbReference>
<dbReference type="AlphaFoldDB" id="A0AA38S548"/>
<keyword evidence="2" id="KW-0689">Ribosomal protein</keyword>
<dbReference type="InterPro" id="IPR016181">
    <property type="entry name" value="Acyl_CoA_acyltransferase"/>
</dbReference>
<dbReference type="PANTHER" id="PTHR43792">
    <property type="entry name" value="GNAT FAMILY, PUTATIVE (AFU_ORTHOLOGUE AFUA_3G00765)-RELATED-RELATED"/>
    <property type="match status" value="1"/>
</dbReference>
<sequence>MSEPEFFISTPRLYISHLIPSDNTHCDFLVDLYNSPPFIASIGGKPTSITTREAARNLLAGRFQAEHARNGYGTYLVSLKSESPLAHGSNPLSSSIPIGTVSLRRGEEPNCYAAPDLGFAILPRYMRRGYAKEASEGLLQYAAYELGVKDVLGLHDPNNEGSCAVFRSLGFEDRGLRELKVFGGVIGQVWARQGMSQDLSVYRLPRDAPGTT</sequence>
<feature type="domain" description="N-acetyltransferase" evidence="1">
    <location>
        <begin position="28"/>
        <end position="172"/>
    </location>
</feature>
<dbReference type="Proteomes" id="UP001174691">
    <property type="component" value="Unassembled WGS sequence"/>
</dbReference>
<evidence type="ECO:0000313" key="2">
    <source>
        <dbReference type="EMBL" id="KAJ9161043.1"/>
    </source>
</evidence>
<dbReference type="SUPFAM" id="SSF55729">
    <property type="entry name" value="Acyl-CoA N-acyltransferases (Nat)"/>
    <property type="match status" value="1"/>
</dbReference>
<dbReference type="GO" id="GO:0005840">
    <property type="term" value="C:ribosome"/>
    <property type="evidence" value="ECO:0007669"/>
    <property type="project" value="UniProtKB-KW"/>
</dbReference>
<name>A0AA38S548_9PEZI</name>
<keyword evidence="3" id="KW-1185">Reference proteome</keyword>
<keyword evidence="2" id="KW-0687">Ribonucleoprotein</keyword>
<organism evidence="2 3">
    <name type="scientific">Coniochaeta hoffmannii</name>
    <dbReference type="NCBI Taxonomy" id="91930"/>
    <lineage>
        <taxon>Eukaryota</taxon>
        <taxon>Fungi</taxon>
        <taxon>Dikarya</taxon>
        <taxon>Ascomycota</taxon>
        <taxon>Pezizomycotina</taxon>
        <taxon>Sordariomycetes</taxon>
        <taxon>Sordariomycetidae</taxon>
        <taxon>Coniochaetales</taxon>
        <taxon>Coniochaetaceae</taxon>
        <taxon>Coniochaeta</taxon>
    </lineage>
</organism>
<dbReference type="GO" id="GO:0016747">
    <property type="term" value="F:acyltransferase activity, transferring groups other than amino-acyl groups"/>
    <property type="evidence" value="ECO:0007669"/>
    <property type="project" value="InterPro"/>
</dbReference>
<evidence type="ECO:0000313" key="3">
    <source>
        <dbReference type="Proteomes" id="UP001174691"/>
    </source>
</evidence>
<evidence type="ECO:0000259" key="1">
    <source>
        <dbReference type="Pfam" id="PF13302"/>
    </source>
</evidence>
<gene>
    <name evidence="2" type="ORF">NKR19_g2641</name>
</gene>
<reference evidence="2" key="1">
    <citation type="submission" date="2022-07" db="EMBL/GenBank/DDBJ databases">
        <title>Fungi with potential for degradation of polypropylene.</title>
        <authorList>
            <person name="Gostincar C."/>
        </authorList>
    </citation>
    <scope>NUCLEOTIDE SEQUENCE</scope>
    <source>
        <strain evidence="2">EXF-13287</strain>
    </source>
</reference>
<dbReference type="EMBL" id="JANBVN010000027">
    <property type="protein sequence ID" value="KAJ9161043.1"/>
    <property type="molecule type" value="Genomic_DNA"/>
</dbReference>
<dbReference type="Pfam" id="PF13302">
    <property type="entry name" value="Acetyltransf_3"/>
    <property type="match status" value="1"/>
</dbReference>
<accession>A0AA38S548</accession>
<proteinExistence type="predicted"/>
<dbReference type="PANTHER" id="PTHR43792:SF16">
    <property type="entry name" value="N-ACETYLTRANSFERASE DOMAIN-CONTAINING PROTEIN"/>
    <property type="match status" value="1"/>
</dbReference>
<protein>
    <submittedName>
        <fullName evidence="2">Including n-acetylases of ribosomal protein</fullName>
    </submittedName>
</protein>
<dbReference type="InterPro" id="IPR000182">
    <property type="entry name" value="GNAT_dom"/>
</dbReference>
<dbReference type="InterPro" id="IPR051531">
    <property type="entry name" value="N-acetyltransferase"/>
</dbReference>